<evidence type="ECO:0000256" key="5">
    <source>
        <dbReference type="ARBA" id="ARBA00022906"/>
    </source>
</evidence>
<protein>
    <submittedName>
        <fullName evidence="8">ABC transporter</fullName>
    </submittedName>
</protein>
<dbReference type="EMBL" id="CP019948">
    <property type="protein sequence ID" value="ARN83302.1"/>
    <property type="molecule type" value="Genomic_DNA"/>
</dbReference>
<dbReference type="GO" id="GO:0006829">
    <property type="term" value="P:zinc ion transport"/>
    <property type="evidence" value="ECO:0007669"/>
    <property type="project" value="UniProtKB-KW"/>
</dbReference>
<evidence type="ECO:0000313" key="8">
    <source>
        <dbReference type="EMBL" id="ARN83302.1"/>
    </source>
</evidence>
<keyword evidence="4" id="KW-0067">ATP-binding</keyword>
<dbReference type="Pfam" id="PF00005">
    <property type="entry name" value="ABC_tran"/>
    <property type="match status" value="1"/>
</dbReference>
<dbReference type="Proteomes" id="UP000193978">
    <property type="component" value="Chromosome"/>
</dbReference>
<dbReference type="PANTHER" id="PTHR42734">
    <property type="entry name" value="METAL TRANSPORT SYSTEM ATP-BINDING PROTEIN TM_0124-RELATED"/>
    <property type="match status" value="1"/>
</dbReference>
<name>A0A1W6N0E7_9HYPH</name>
<evidence type="ECO:0000259" key="7">
    <source>
        <dbReference type="PROSITE" id="PS50893"/>
    </source>
</evidence>
<organism evidence="8 9">
    <name type="scientific">Methylocystis bryophila</name>
    <dbReference type="NCBI Taxonomy" id="655015"/>
    <lineage>
        <taxon>Bacteria</taxon>
        <taxon>Pseudomonadati</taxon>
        <taxon>Pseudomonadota</taxon>
        <taxon>Alphaproteobacteria</taxon>
        <taxon>Hyphomicrobiales</taxon>
        <taxon>Methylocystaceae</taxon>
        <taxon>Methylocystis</taxon>
    </lineage>
</organism>
<dbReference type="PANTHER" id="PTHR42734:SF5">
    <property type="entry name" value="IRON TRANSPORT SYSTEM ATP-BINDING PROTEIN HI_0361-RELATED"/>
    <property type="match status" value="1"/>
</dbReference>
<dbReference type="RefSeq" id="WP_085773444.1">
    <property type="nucleotide sequence ID" value="NZ_AP027149.1"/>
</dbReference>
<keyword evidence="6" id="KW-0406">Ion transport</keyword>
<feature type="domain" description="ABC transporter" evidence="7">
    <location>
        <begin position="9"/>
        <end position="236"/>
    </location>
</feature>
<proteinExistence type="inferred from homology"/>
<dbReference type="OrthoDB" id="9806726at2"/>
<reference evidence="8 9" key="1">
    <citation type="submission" date="2017-02" db="EMBL/GenBank/DDBJ databases">
        <authorList>
            <person name="Peterson S.W."/>
        </authorList>
    </citation>
    <scope>NUCLEOTIDE SEQUENCE [LARGE SCALE GENOMIC DNA]</scope>
    <source>
        <strain evidence="8 9">S285</strain>
    </source>
</reference>
<evidence type="ECO:0000256" key="6">
    <source>
        <dbReference type="ARBA" id="ARBA00023065"/>
    </source>
</evidence>
<keyword evidence="3" id="KW-0547">Nucleotide-binding</keyword>
<dbReference type="InterPro" id="IPR003439">
    <property type="entry name" value="ABC_transporter-like_ATP-bd"/>
</dbReference>
<evidence type="ECO:0000256" key="1">
    <source>
        <dbReference type="ARBA" id="ARBA00005417"/>
    </source>
</evidence>
<dbReference type="PROSITE" id="PS50893">
    <property type="entry name" value="ABC_TRANSPORTER_2"/>
    <property type="match status" value="1"/>
</dbReference>
<dbReference type="InterPro" id="IPR003593">
    <property type="entry name" value="AAA+_ATPase"/>
</dbReference>
<evidence type="ECO:0000256" key="3">
    <source>
        <dbReference type="ARBA" id="ARBA00022741"/>
    </source>
</evidence>
<dbReference type="Gene3D" id="3.40.50.300">
    <property type="entry name" value="P-loop containing nucleotide triphosphate hydrolases"/>
    <property type="match status" value="1"/>
</dbReference>
<sequence>MSAPAAPTITLENLTLGYEGRDVVEGLDGAVRPGELLALCGPNGGGKSTILKAIAGLLKPLSGRVRIAGGSAGEIAYLPQSADIDVTFPIRVGEFVSLGALRRRGLFAGSNAEERARVAAALEAVGLSSLERRPLGALSGGQLQRALFARLIVEDRDVILLDEPFGAIDRATTEHLLTLVERWHAQGRTVIAALHEFDLVRRAFPTTLLVAGRPIFFGDTRRALSEENLAAAELAARKREAVRESRAARHAV</sequence>
<evidence type="ECO:0000256" key="2">
    <source>
        <dbReference type="ARBA" id="ARBA00022448"/>
    </source>
</evidence>
<keyword evidence="5" id="KW-0864">Zinc transport</keyword>
<keyword evidence="5" id="KW-0862">Zinc</keyword>
<keyword evidence="9" id="KW-1185">Reference proteome</keyword>
<dbReference type="InterPro" id="IPR027417">
    <property type="entry name" value="P-loop_NTPase"/>
</dbReference>
<evidence type="ECO:0000313" key="9">
    <source>
        <dbReference type="Proteomes" id="UP000193978"/>
    </source>
</evidence>
<comment type="similarity">
    <text evidence="1">Belongs to the ABC transporter superfamily.</text>
</comment>
<dbReference type="PROSITE" id="PS00211">
    <property type="entry name" value="ABC_TRANSPORTER_1"/>
    <property type="match status" value="1"/>
</dbReference>
<dbReference type="InterPro" id="IPR050153">
    <property type="entry name" value="Metal_Ion_Import_ABC"/>
</dbReference>
<dbReference type="GO" id="GO:0016887">
    <property type="term" value="F:ATP hydrolysis activity"/>
    <property type="evidence" value="ECO:0007669"/>
    <property type="project" value="InterPro"/>
</dbReference>
<dbReference type="KEGG" id="mbry:B1812_02355"/>
<dbReference type="CDD" id="cd03235">
    <property type="entry name" value="ABC_Metallic_Cations"/>
    <property type="match status" value="1"/>
</dbReference>
<gene>
    <name evidence="8" type="ORF">B1812_02355</name>
</gene>
<dbReference type="SMART" id="SM00382">
    <property type="entry name" value="AAA"/>
    <property type="match status" value="1"/>
</dbReference>
<dbReference type="GO" id="GO:0005524">
    <property type="term" value="F:ATP binding"/>
    <property type="evidence" value="ECO:0007669"/>
    <property type="project" value="UniProtKB-KW"/>
</dbReference>
<dbReference type="STRING" id="655015.B1812_02355"/>
<accession>A0A1W6N0E7</accession>
<dbReference type="AlphaFoldDB" id="A0A1W6N0E7"/>
<dbReference type="InterPro" id="IPR017871">
    <property type="entry name" value="ABC_transporter-like_CS"/>
</dbReference>
<keyword evidence="2" id="KW-0813">Transport</keyword>
<evidence type="ECO:0000256" key="4">
    <source>
        <dbReference type="ARBA" id="ARBA00022840"/>
    </source>
</evidence>
<dbReference type="SUPFAM" id="SSF52540">
    <property type="entry name" value="P-loop containing nucleoside triphosphate hydrolases"/>
    <property type="match status" value="1"/>
</dbReference>